<keyword evidence="2 5" id="KW-0812">Transmembrane</keyword>
<comment type="caution">
    <text evidence="7">The sequence shown here is derived from an EMBL/GenBank/DDBJ whole genome shotgun (WGS) entry which is preliminary data.</text>
</comment>
<evidence type="ECO:0000259" key="6">
    <source>
        <dbReference type="Pfam" id="PF00892"/>
    </source>
</evidence>
<feature type="domain" description="EamA" evidence="6">
    <location>
        <begin position="56"/>
        <end position="193"/>
    </location>
</feature>
<dbReference type="Proteomes" id="UP000015530">
    <property type="component" value="Unassembled WGS sequence"/>
</dbReference>
<dbReference type="PANTHER" id="PTHR22911:SF6">
    <property type="entry name" value="SOLUTE CARRIER FAMILY 35 MEMBER G1"/>
    <property type="match status" value="1"/>
</dbReference>
<feature type="transmembrane region" description="Helical" evidence="5">
    <location>
        <begin position="280"/>
        <end position="300"/>
    </location>
</feature>
<organism evidence="7 8">
    <name type="scientific">Colletotrichum gloeosporioides (strain Cg-14)</name>
    <name type="common">Anthracnose fungus</name>
    <name type="synonym">Glomerella cingulata</name>
    <dbReference type="NCBI Taxonomy" id="1237896"/>
    <lineage>
        <taxon>Eukaryota</taxon>
        <taxon>Fungi</taxon>
        <taxon>Dikarya</taxon>
        <taxon>Ascomycota</taxon>
        <taxon>Pezizomycotina</taxon>
        <taxon>Sordariomycetes</taxon>
        <taxon>Hypocreomycetidae</taxon>
        <taxon>Glomerellales</taxon>
        <taxon>Glomerellaceae</taxon>
        <taxon>Colletotrichum</taxon>
        <taxon>Colletotrichum gloeosporioides species complex</taxon>
    </lineage>
</organism>
<dbReference type="AlphaFoldDB" id="T0M861"/>
<name>T0M861_COLGC</name>
<dbReference type="HOGENOM" id="CLU_032828_4_3_1"/>
<proteinExistence type="predicted"/>
<dbReference type="EMBL" id="AMYD01000021">
    <property type="protein sequence ID" value="EQB59526.1"/>
    <property type="molecule type" value="Genomic_DNA"/>
</dbReference>
<evidence type="ECO:0000256" key="4">
    <source>
        <dbReference type="ARBA" id="ARBA00023136"/>
    </source>
</evidence>
<sequence length="370" mass="39783">MRSPSSPQEHLLHENHFNAVEDHEKSFELAVQPNESVQETGLQSGARHGTKPLSKAMGFMLLAQLFNSLMNVFVRVLERPPVDLHPLQLLVIRMTFTSLSLTGYIYHRSHSLSSMLGLPGNRGLLLIRAFGGFVGVVGLYSSLRNLNVTEATVITFLTPFVTNIMSYFILKTPFERHDVALSAAALLGVVLVASSRGVSQSTPDHGAISDQGSALERIGSLLEGLLGVVGSSAAMLSIQAMGKTEDSFIVINWYATLTCFVSAIGLPLVTSEGFKSPGGIWDWGVLLFSALSGLLFQIFLTMALQTAQSQAVVNMVYMQLVFALILDYVVLEAIPGGISIVGAAFITSAASAIAFRSSRRKPQHSSSDGP</sequence>
<evidence type="ECO:0000256" key="1">
    <source>
        <dbReference type="ARBA" id="ARBA00004141"/>
    </source>
</evidence>
<feature type="domain" description="EamA" evidence="6">
    <location>
        <begin position="224"/>
        <end position="351"/>
    </location>
</feature>
<feature type="transmembrane region" description="Helical" evidence="5">
    <location>
        <begin position="312"/>
        <end position="331"/>
    </location>
</feature>
<dbReference type="InterPro" id="IPR037185">
    <property type="entry name" value="EmrE-like"/>
</dbReference>
<dbReference type="STRING" id="1237896.T0M861"/>
<evidence type="ECO:0000256" key="2">
    <source>
        <dbReference type="ARBA" id="ARBA00022692"/>
    </source>
</evidence>
<keyword evidence="3 5" id="KW-1133">Transmembrane helix</keyword>
<evidence type="ECO:0000256" key="5">
    <source>
        <dbReference type="SAM" id="Phobius"/>
    </source>
</evidence>
<feature type="transmembrane region" description="Helical" evidence="5">
    <location>
        <begin position="248"/>
        <end position="268"/>
    </location>
</feature>
<dbReference type="PANTHER" id="PTHR22911">
    <property type="entry name" value="ACYL-MALONYL CONDENSING ENZYME-RELATED"/>
    <property type="match status" value="1"/>
</dbReference>
<protein>
    <submittedName>
        <fullName evidence="7">Integral membrane protein DUF6</fullName>
    </submittedName>
</protein>
<feature type="transmembrane region" description="Helical" evidence="5">
    <location>
        <begin position="125"/>
        <end position="143"/>
    </location>
</feature>
<dbReference type="SUPFAM" id="SSF103481">
    <property type="entry name" value="Multidrug resistance efflux transporter EmrE"/>
    <property type="match status" value="2"/>
</dbReference>
<dbReference type="InterPro" id="IPR000620">
    <property type="entry name" value="EamA_dom"/>
</dbReference>
<keyword evidence="4 5" id="KW-0472">Membrane</keyword>
<reference evidence="8" key="1">
    <citation type="journal article" date="2013" name="Mol. Plant Microbe Interact.">
        <title>Global aspects of pacC regulation of pathogenicity genes in Colletotrichum gloeosporioides as revealed by transcriptome analysis.</title>
        <authorList>
            <person name="Alkan N."/>
            <person name="Meng X."/>
            <person name="Friedlander G."/>
            <person name="Reuveni E."/>
            <person name="Sukno S."/>
            <person name="Sherman A."/>
            <person name="Thon M."/>
            <person name="Fluhr R."/>
            <person name="Prusky D."/>
        </authorList>
    </citation>
    <scope>NUCLEOTIDE SEQUENCE [LARGE SCALE GENOMIC DNA]</scope>
    <source>
        <strain evidence="8">Cg-14</strain>
    </source>
</reference>
<feature type="transmembrane region" description="Helical" evidence="5">
    <location>
        <begin position="149"/>
        <end position="170"/>
    </location>
</feature>
<dbReference type="OrthoDB" id="306876at2759"/>
<comment type="subcellular location">
    <subcellularLocation>
        <location evidence="1">Membrane</location>
        <topology evidence="1">Multi-pass membrane protein</topology>
    </subcellularLocation>
</comment>
<evidence type="ECO:0000256" key="3">
    <source>
        <dbReference type="ARBA" id="ARBA00022989"/>
    </source>
</evidence>
<evidence type="ECO:0000313" key="8">
    <source>
        <dbReference type="Proteomes" id="UP000015530"/>
    </source>
</evidence>
<accession>T0M861</accession>
<gene>
    <name evidence="7" type="ORF">CGLO_00068</name>
</gene>
<dbReference type="OMA" id="HIVIYIM"/>
<dbReference type="Pfam" id="PF00892">
    <property type="entry name" value="EamA"/>
    <property type="match status" value="2"/>
</dbReference>
<feature type="transmembrane region" description="Helical" evidence="5">
    <location>
        <begin position="337"/>
        <end position="355"/>
    </location>
</feature>
<dbReference type="GO" id="GO:0016020">
    <property type="term" value="C:membrane"/>
    <property type="evidence" value="ECO:0007669"/>
    <property type="project" value="UniProtKB-SubCell"/>
</dbReference>
<evidence type="ECO:0000313" key="7">
    <source>
        <dbReference type="EMBL" id="EQB59526.1"/>
    </source>
</evidence>